<proteinExistence type="predicted"/>
<keyword evidence="1" id="KW-1133">Transmembrane helix</keyword>
<evidence type="ECO:0000313" key="2">
    <source>
        <dbReference type="EMBL" id="RFZ76411.1"/>
    </source>
</evidence>
<sequence>MTTILLVCIVMLFISRIKETPSMLSENRYYEKVREVIKSNQELLNNLTYDKRIFVENFAKFAVYPYSLFMCLIYASIGARVDSLAILFLSVMQIWTVMITMYLQRNVSYVSLYVDDFKFYRWHFLFNVILDYIYYPLTFVALLMGY</sequence>
<feature type="transmembrane region" description="Helical" evidence="1">
    <location>
        <begin position="58"/>
        <end position="77"/>
    </location>
</feature>
<evidence type="ECO:0000256" key="1">
    <source>
        <dbReference type="SAM" id="Phobius"/>
    </source>
</evidence>
<dbReference type="EMBL" id="QOHO01000087">
    <property type="protein sequence ID" value="RFZ76411.1"/>
    <property type="molecule type" value="Genomic_DNA"/>
</dbReference>
<feature type="transmembrane region" description="Helical" evidence="1">
    <location>
        <begin position="124"/>
        <end position="144"/>
    </location>
</feature>
<dbReference type="AlphaFoldDB" id="A0A3E2N687"/>
<evidence type="ECO:0000313" key="3">
    <source>
        <dbReference type="Proteomes" id="UP000260680"/>
    </source>
</evidence>
<reference evidence="2 3" key="1">
    <citation type="submission" date="2018-07" db="EMBL/GenBank/DDBJ databases">
        <title>New species, Clostridium PI-S10-A1B.</title>
        <authorList>
            <person name="Krishna G."/>
            <person name="Summeta K."/>
            <person name="Shikha S."/>
            <person name="Prabhu P.B."/>
            <person name="Suresh K."/>
        </authorList>
    </citation>
    <scope>NUCLEOTIDE SEQUENCE [LARGE SCALE GENOMIC DNA]</scope>
    <source>
        <strain evidence="2 3">PI-S10-A1B</strain>
    </source>
</reference>
<name>A0A3E2N687_9FIRM</name>
<dbReference type="Proteomes" id="UP000260680">
    <property type="component" value="Unassembled WGS sequence"/>
</dbReference>
<organism evidence="2 3">
    <name type="scientific">Lacrimispora amygdalina</name>
    <dbReference type="NCBI Taxonomy" id="253257"/>
    <lineage>
        <taxon>Bacteria</taxon>
        <taxon>Bacillati</taxon>
        <taxon>Bacillota</taxon>
        <taxon>Clostridia</taxon>
        <taxon>Lachnospirales</taxon>
        <taxon>Lachnospiraceae</taxon>
        <taxon>Lacrimispora</taxon>
    </lineage>
</organism>
<keyword evidence="1" id="KW-0472">Membrane</keyword>
<feature type="transmembrane region" description="Helical" evidence="1">
    <location>
        <begin position="84"/>
        <end position="104"/>
    </location>
</feature>
<comment type="caution">
    <text evidence="2">The sequence shown here is derived from an EMBL/GenBank/DDBJ whole genome shotgun (WGS) entry which is preliminary data.</text>
</comment>
<protein>
    <submittedName>
        <fullName evidence="2">Uncharacterized protein</fullName>
    </submittedName>
</protein>
<keyword evidence="1" id="KW-0812">Transmembrane</keyword>
<accession>A0A3E2N687</accession>
<dbReference type="RefSeq" id="WP_117419436.1">
    <property type="nucleotide sequence ID" value="NZ_QOHO01000087.1"/>
</dbReference>
<gene>
    <name evidence="2" type="ORF">DS742_23750</name>
</gene>